<dbReference type="HOGENOM" id="CLU_1422248_0_0_1"/>
<gene>
    <name evidence="2" type="ORF">M422DRAFT_248460</name>
</gene>
<feature type="coiled-coil region" evidence="1">
    <location>
        <begin position="57"/>
        <end position="84"/>
    </location>
</feature>
<keyword evidence="3" id="KW-1185">Reference proteome</keyword>
<organism evidence="2 3">
    <name type="scientific">Sphaerobolus stellatus (strain SS14)</name>
    <dbReference type="NCBI Taxonomy" id="990650"/>
    <lineage>
        <taxon>Eukaryota</taxon>
        <taxon>Fungi</taxon>
        <taxon>Dikarya</taxon>
        <taxon>Basidiomycota</taxon>
        <taxon>Agaricomycotina</taxon>
        <taxon>Agaricomycetes</taxon>
        <taxon>Phallomycetidae</taxon>
        <taxon>Geastrales</taxon>
        <taxon>Sphaerobolaceae</taxon>
        <taxon>Sphaerobolus</taxon>
    </lineage>
</organism>
<proteinExistence type="predicted"/>
<evidence type="ECO:0000256" key="1">
    <source>
        <dbReference type="SAM" id="Coils"/>
    </source>
</evidence>
<name>A0A0C9VIT0_SPHS4</name>
<dbReference type="AlphaFoldDB" id="A0A0C9VIT0"/>
<evidence type="ECO:0000313" key="3">
    <source>
        <dbReference type="Proteomes" id="UP000054279"/>
    </source>
</evidence>
<accession>A0A0C9VIT0</accession>
<sequence>MSLVPGAMHSFQYDTRSMVALELFEEHGIFSRDRLPTYYLRVSCVVVRASGVQKRTLKAHDEELKKAYTQISKLQEKKETQRNTLKRPFTSGKEMEPAAKRLQMAQQIEGLRAGLWSLQDQSSGRVSIPPSVTALDTNSVESACPVPAMTAGTSISTIPSLHRAETQNSGHYIWTPTTIDSNFKVRCIFQI</sequence>
<reference evidence="2 3" key="1">
    <citation type="submission" date="2014-06" db="EMBL/GenBank/DDBJ databases">
        <title>Evolutionary Origins and Diversification of the Mycorrhizal Mutualists.</title>
        <authorList>
            <consortium name="DOE Joint Genome Institute"/>
            <consortium name="Mycorrhizal Genomics Consortium"/>
            <person name="Kohler A."/>
            <person name="Kuo A."/>
            <person name="Nagy L.G."/>
            <person name="Floudas D."/>
            <person name="Copeland A."/>
            <person name="Barry K.W."/>
            <person name="Cichocki N."/>
            <person name="Veneault-Fourrey C."/>
            <person name="LaButti K."/>
            <person name="Lindquist E.A."/>
            <person name="Lipzen A."/>
            <person name="Lundell T."/>
            <person name="Morin E."/>
            <person name="Murat C."/>
            <person name="Riley R."/>
            <person name="Ohm R."/>
            <person name="Sun H."/>
            <person name="Tunlid A."/>
            <person name="Henrissat B."/>
            <person name="Grigoriev I.V."/>
            <person name="Hibbett D.S."/>
            <person name="Martin F."/>
        </authorList>
    </citation>
    <scope>NUCLEOTIDE SEQUENCE [LARGE SCALE GENOMIC DNA]</scope>
    <source>
        <strain evidence="2 3">SS14</strain>
    </source>
</reference>
<evidence type="ECO:0000313" key="2">
    <source>
        <dbReference type="EMBL" id="KIJ47869.1"/>
    </source>
</evidence>
<dbReference type="EMBL" id="KN837100">
    <property type="protein sequence ID" value="KIJ47869.1"/>
    <property type="molecule type" value="Genomic_DNA"/>
</dbReference>
<keyword evidence="1" id="KW-0175">Coiled coil</keyword>
<dbReference type="Proteomes" id="UP000054279">
    <property type="component" value="Unassembled WGS sequence"/>
</dbReference>
<protein>
    <submittedName>
        <fullName evidence="2">Uncharacterized protein</fullName>
    </submittedName>
</protein>